<feature type="domain" description="Xylose isomerase-like TIM barrel" evidence="2">
    <location>
        <begin position="66"/>
        <end position="290"/>
    </location>
</feature>
<dbReference type="STRING" id="1855912.LuPra_04591"/>
<sequence>MGTLSSRRSFLKQAGVVSAAAAASSAFVPTPGAAAAPLAAAAPGGSPKKAVLIGMLPKDLPYPERFALAREVGFEGMEVNTIESPADAETIAKAAQSAKLPIHSVMNSEHWRSPLSSPDPAVVDKSVKGMLTSIANAKLLGADTVLLVPAVVDAKTGYKDAWDRSHKVIRERILPEAETQGIIIGIEEVWNKFLLSPLEMNTYVDSFKSKWVQAYFDVGNIVFYAYPQDWIRTLGPRIKKVHLKDFKQDNKKGTYEFVHIGEGNIDWPEVRKALNDIGYNGYMTTEIKGGDKAYLTDVVARLDRFLAGQKPFAGAAPSA</sequence>
<dbReference type="EMBL" id="CP015136">
    <property type="protein sequence ID" value="AMY11341.1"/>
    <property type="molecule type" value="Genomic_DNA"/>
</dbReference>
<dbReference type="RefSeq" id="WP_110172899.1">
    <property type="nucleotide sequence ID" value="NZ_CP015136.1"/>
</dbReference>
<dbReference type="SUPFAM" id="SSF51658">
    <property type="entry name" value="Xylose isomerase-like"/>
    <property type="match status" value="1"/>
</dbReference>
<keyword evidence="4" id="KW-1185">Reference proteome</keyword>
<protein>
    <submittedName>
        <fullName evidence="3">Putative L-xylulose 5-phosphate 3-epimerase</fullName>
    </submittedName>
</protein>
<gene>
    <name evidence="3" type="ORF">LuPra_04591</name>
</gene>
<evidence type="ECO:0000313" key="4">
    <source>
        <dbReference type="Proteomes" id="UP000076079"/>
    </source>
</evidence>
<dbReference type="InterPro" id="IPR050417">
    <property type="entry name" value="Sugar_Epim/Isomerase"/>
</dbReference>
<evidence type="ECO:0000256" key="1">
    <source>
        <dbReference type="ARBA" id="ARBA00023235"/>
    </source>
</evidence>
<dbReference type="OrthoDB" id="9782669at2"/>
<evidence type="ECO:0000313" key="3">
    <source>
        <dbReference type="EMBL" id="AMY11341.1"/>
    </source>
</evidence>
<dbReference type="PANTHER" id="PTHR43489:SF7">
    <property type="entry name" value="3-DEHYDRO-D-GULOSIDE 4-EPIMERASE-RELATED"/>
    <property type="match status" value="1"/>
</dbReference>
<reference evidence="4" key="2">
    <citation type="submission" date="2016-04" db="EMBL/GenBank/DDBJ databases">
        <title>First Complete Genome Sequence of a Subdivision 6 Acidobacterium.</title>
        <authorList>
            <person name="Huang S."/>
            <person name="Vieira S."/>
            <person name="Bunk B."/>
            <person name="Riedel T."/>
            <person name="Sproeer C."/>
            <person name="Overmann J."/>
        </authorList>
    </citation>
    <scope>NUCLEOTIDE SEQUENCE [LARGE SCALE GENOMIC DNA]</scope>
    <source>
        <strain evidence="4">DSM 100886 HEG_-6_39</strain>
    </source>
</reference>
<dbReference type="PANTHER" id="PTHR43489">
    <property type="entry name" value="ISOMERASE"/>
    <property type="match status" value="1"/>
</dbReference>
<dbReference type="GO" id="GO:0016853">
    <property type="term" value="F:isomerase activity"/>
    <property type="evidence" value="ECO:0007669"/>
    <property type="project" value="UniProtKB-KW"/>
</dbReference>
<name>A0A143PSH8_LUTPR</name>
<dbReference type="InterPro" id="IPR013022">
    <property type="entry name" value="Xyl_isomerase-like_TIM-brl"/>
</dbReference>
<dbReference type="InterPro" id="IPR036237">
    <property type="entry name" value="Xyl_isomerase-like_sf"/>
</dbReference>
<accession>A0A143PSH8</accession>
<dbReference type="Proteomes" id="UP000076079">
    <property type="component" value="Chromosome"/>
</dbReference>
<evidence type="ECO:0000259" key="2">
    <source>
        <dbReference type="Pfam" id="PF01261"/>
    </source>
</evidence>
<dbReference type="Pfam" id="PF01261">
    <property type="entry name" value="AP_endonuc_2"/>
    <property type="match status" value="1"/>
</dbReference>
<organism evidence="3 4">
    <name type="scientific">Luteitalea pratensis</name>
    <dbReference type="NCBI Taxonomy" id="1855912"/>
    <lineage>
        <taxon>Bacteria</taxon>
        <taxon>Pseudomonadati</taxon>
        <taxon>Acidobacteriota</taxon>
        <taxon>Vicinamibacteria</taxon>
        <taxon>Vicinamibacterales</taxon>
        <taxon>Vicinamibacteraceae</taxon>
        <taxon>Luteitalea</taxon>
    </lineage>
</organism>
<dbReference type="InterPro" id="IPR006311">
    <property type="entry name" value="TAT_signal"/>
</dbReference>
<dbReference type="Gene3D" id="3.20.20.150">
    <property type="entry name" value="Divalent-metal-dependent TIM barrel enzymes"/>
    <property type="match status" value="1"/>
</dbReference>
<dbReference type="PROSITE" id="PS51318">
    <property type="entry name" value="TAT"/>
    <property type="match status" value="1"/>
</dbReference>
<reference evidence="3 4" key="1">
    <citation type="journal article" date="2016" name="Genome Announc.">
        <title>First Complete Genome Sequence of a Subdivision 6 Acidobacterium Strain.</title>
        <authorList>
            <person name="Huang S."/>
            <person name="Vieira S."/>
            <person name="Bunk B."/>
            <person name="Riedel T."/>
            <person name="Sproer C."/>
            <person name="Overmann J."/>
        </authorList>
    </citation>
    <scope>NUCLEOTIDE SEQUENCE [LARGE SCALE GENOMIC DNA]</scope>
    <source>
        <strain evidence="4">DSM 100886 HEG_-6_39</strain>
    </source>
</reference>
<proteinExistence type="predicted"/>
<dbReference type="AlphaFoldDB" id="A0A143PSH8"/>
<keyword evidence="1" id="KW-0413">Isomerase</keyword>
<dbReference type="KEGG" id="abac:LuPra_04591"/>